<dbReference type="GO" id="GO:0005737">
    <property type="term" value="C:cytoplasm"/>
    <property type="evidence" value="ECO:0007669"/>
    <property type="project" value="TreeGrafter"/>
</dbReference>
<dbReference type="PANTHER" id="PTHR45527">
    <property type="entry name" value="NONRIBOSOMAL PEPTIDE SYNTHETASE"/>
    <property type="match status" value="1"/>
</dbReference>
<sequence>MTTSDRSADSHAAVDRIPLSSNLKLLTLFDKGSSEGAFGPRHLVVHGWRVRGPLDLDALRGALGDVVTRHEMLRTEIVRDEGEIHQRIHSPERPEVRVHDLEPDVNRSREEQVDDFVNEVEAGSLEVSVLPHLRVEVGRFDENDAVLVLVTHHTASDGWSLHVIVRDLAAYYARRCEGETVELPSREQYRDFVYWQQEMLAGPEAESAREYWREKLAGSRILDIDADKHVTDEIASVYSVRRFIMDQELTKSILDFSRMMRCSPFMTLLATLKLYLHRKTSFDDLVVPVITSGRTESSFHESVGPFFNMVPLRTSIEGCRSFFDFMLRVRATCLEGYSHELPFSEVVAQAPEIISTYERPDNAVVAIQVLQFPAMTESEVIGGLEYTEVRRRTKSYPETSDIPNGILLGMDILPDDEIAGTLRFDSNQFHDETIIEMIDSYKDLLRSVLIDPNRPLGSL</sequence>
<dbReference type="GO" id="GO:0031177">
    <property type="term" value="F:phosphopantetheine binding"/>
    <property type="evidence" value="ECO:0007669"/>
    <property type="project" value="TreeGrafter"/>
</dbReference>
<accession>A0A1G8Y3M4</accession>
<name>A0A1G8Y3M4_ACTMZ</name>
<dbReference type="PANTHER" id="PTHR45527:SF1">
    <property type="entry name" value="FATTY ACID SYNTHASE"/>
    <property type="match status" value="1"/>
</dbReference>
<proteinExistence type="predicted"/>
<dbReference type="InterPro" id="IPR001242">
    <property type="entry name" value="Condensation_dom"/>
</dbReference>
<dbReference type="Gene3D" id="3.30.559.30">
    <property type="entry name" value="Nonribosomal peptide synthetase, condensation domain"/>
    <property type="match status" value="1"/>
</dbReference>
<reference evidence="3" key="1">
    <citation type="submission" date="2016-10" db="EMBL/GenBank/DDBJ databases">
        <authorList>
            <person name="Varghese N."/>
            <person name="Submissions S."/>
        </authorList>
    </citation>
    <scope>NUCLEOTIDE SEQUENCE [LARGE SCALE GENOMIC DNA]</scope>
    <source>
        <strain evidence="3">DSM 45460</strain>
    </source>
</reference>
<feature type="domain" description="Condensation" evidence="1">
    <location>
        <begin position="49"/>
        <end position="458"/>
    </location>
</feature>
<organism evidence="2 3">
    <name type="scientific">Actinopolyspora mzabensis</name>
    <dbReference type="NCBI Taxonomy" id="995066"/>
    <lineage>
        <taxon>Bacteria</taxon>
        <taxon>Bacillati</taxon>
        <taxon>Actinomycetota</taxon>
        <taxon>Actinomycetes</taxon>
        <taxon>Actinopolysporales</taxon>
        <taxon>Actinopolysporaceae</taxon>
        <taxon>Actinopolyspora</taxon>
    </lineage>
</organism>
<keyword evidence="3" id="KW-1185">Reference proteome</keyword>
<dbReference type="Pfam" id="PF00668">
    <property type="entry name" value="Condensation"/>
    <property type="match status" value="1"/>
</dbReference>
<dbReference type="GO" id="GO:0043041">
    <property type="term" value="P:amino acid activation for nonribosomal peptide biosynthetic process"/>
    <property type="evidence" value="ECO:0007669"/>
    <property type="project" value="TreeGrafter"/>
</dbReference>
<dbReference type="OrthoDB" id="2472181at2"/>
<dbReference type="AlphaFoldDB" id="A0A1G8Y3M4"/>
<protein>
    <submittedName>
        <fullName evidence="2">Condensation domain-containing protein</fullName>
    </submittedName>
</protein>
<dbReference type="SUPFAM" id="SSF52777">
    <property type="entry name" value="CoA-dependent acyltransferases"/>
    <property type="match status" value="2"/>
</dbReference>
<dbReference type="GO" id="GO:0003824">
    <property type="term" value="F:catalytic activity"/>
    <property type="evidence" value="ECO:0007669"/>
    <property type="project" value="InterPro"/>
</dbReference>
<evidence type="ECO:0000313" key="2">
    <source>
        <dbReference type="EMBL" id="SDJ97381.1"/>
    </source>
</evidence>
<gene>
    <name evidence="2" type="ORF">SAMN04487820_103232</name>
</gene>
<dbReference type="GO" id="GO:0044550">
    <property type="term" value="P:secondary metabolite biosynthetic process"/>
    <property type="evidence" value="ECO:0007669"/>
    <property type="project" value="TreeGrafter"/>
</dbReference>
<evidence type="ECO:0000259" key="1">
    <source>
        <dbReference type="Pfam" id="PF00668"/>
    </source>
</evidence>
<dbReference type="Proteomes" id="UP000199213">
    <property type="component" value="Unassembled WGS sequence"/>
</dbReference>
<dbReference type="InterPro" id="IPR023213">
    <property type="entry name" value="CAT-like_dom_sf"/>
</dbReference>
<evidence type="ECO:0000313" key="3">
    <source>
        <dbReference type="Proteomes" id="UP000199213"/>
    </source>
</evidence>
<dbReference type="EMBL" id="FNFM01000003">
    <property type="protein sequence ID" value="SDJ97381.1"/>
    <property type="molecule type" value="Genomic_DNA"/>
</dbReference>
<dbReference type="Gene3D" id="3.30.559.10">
    <property type="entry name" value="Chloramphenicol acetyltransferase-like domain"/>
    <property type="match status" value="1"/>
</dbReference>
<dbReference type="GO" id="GO:0008610">
    <property type="term" value="P:lipid biosynthetic process"/>
    <property type="evidence" value="ECO:0007669"/>
    <property type="project" value="UniProtKB-ARBA"/>
</dbReference>